<feature type="domain" description="UspA" evidence="2">
    <location>
        <begin position="9"/>
        <end position="148"/>
    </location>
</feature>
<evidence type="ECO:0000313" key="3">
    <source>
        <dbReference type="EMBL" id="KIA62479.1"/>
    </source>
</evidence>
<evidence type="ECO:0000259" key="2">
    <source>
        <dbReference type="Pfam" id="PF00582"/>
    </source>
</evidence>
<dbReference type="SUPFAM" id="SSF52402">
    <property type="entry name" value="Adenine nucleotide alpha hydrolases-like"/>
    <property type="match status" value="2"/>
</dbReference>
<evidence type="ECO:0000313" key="4">
    <source>
        <dbReference type="Proteomes" id="UP000031364"/>
    </source>
</evidence>
<dbReference type="EMBL" id="JNFP01000031">
    <property type="protein sequence ID" value="KIA62479.1"/>
    <property type="molecule type" value="Genomic_DNA"/>
</dbReference>
<dbReference type="PANTHER" id="PTHR46553">
    <property type="entry name" value="ADENINE NUCLEOTIDE ALPHA HYDROLASES-LIKE SUPERFAMILY PROTEIN"/>
    <property type="match status" value="1"/>
</dbReference>
<dbReference type="InterPro" id="IPR006016">
    <property type="entry name" value="UspA"/>
</dbReference>
<dbReference type="InterPro" id="IPR006015">
    <property type="entry name" value="Universal_stress_UspA"/>
</dbReference>
<keyword evidence="4" id="KW-1185">Reference proteome</keyword>
<dbReference type="PANTHER" id="PTHR46553:SF3">
    <property type="entry name" value="ADENINE NUCLEOTIDE ALPHA HYDROLASES-LIKE SUPERFAMILY PROTEIN"/>
    <property type="match status" value="1"/>
</dbReference>
<dbReference type="Gene3D" id="3.40.50.620">
    <property type="entry name" value="HUPs"/>
    <property type="match status" value="2"/>
</dbReference>
<dbReference type="InterPro" id="IPR014729">
    <property type="entry name" value="Rossmann-like_a/b/a_fold"/>
</dbReference>
<evidence type="ECO:0000256" key="1">
    <source>
        <dbReference type="ARBA" id="ARBA00008791"/>
    </source>
</evidence>
<feature type="domain" description="UspA" evidence="2">
    <location>
        <begin position="161"/>
        <end position="289"/>
    </location>
</feature>
<comment type="similarity">
    <text evidence="1">Belongs to the universal stress protein A family.</text>
</comment>
<dbReference type="PRINTS" id="PR01438">
    <property type="entry name" value="UNVRSLSTRESS"/>
</dbReference>
<name>A0ABR4ZBV0_9NOCA</name>
<dbReference type="Proteomes" id="UP000031364">
    <property type="component" value="Unassembled WGS sequence"/>
</dbReference>
<reference evidence="3 4" key="1">
    <citation type="journal article" date="2014" name="Int. J. Syst. Evol. Microbiol.">
        <title>Nocardia vulneris sp. nov., isolated from wounds of human patients in North America.</title>
        <authorList>
            <person name="Lasker B.A."/>
            <person name="Bell M."/>
            <person name="Klenk H.P."/>
            <person name="Sproer C."/>
            <person name="Schumann C."/>
            <person name="Schumann P."/>
            <person name="Brown J.M."/>
        </authorList>
    </citation>
    <scope>NUCLEOTIDE SEQUENCE [LARGE SCALE GENOMIC DNA]</scope>
    <source>
        <strain evidence="3 4">W9851</strain>
    </source>
</reference>
<dbReference type="Pfam" id="PF00582">
    <property type="entry name" value="Usp"/>
    <property type="match status" value="2"/>
</dbReference>
<proteinExistence type="inferred from homology"/>
<gene>
    <name evidence="3" type="ORF">FG87_24670</name>
</gene>
<dbReference type="RefSeq" id="WP_043674985.1">
    <property type="nucleotide sequence ID" value="NZ_BDCI01000039.1"/>
</dbReference>
<comment type="caution">
    <text evidence="3">The sequence shown here is derived from an EMBL/GenBank/DDBJ whole genome shotgun (WGS) entry which is preliminary data.</text>
</comment>
<protein>
    <submittedName>
        <fullName evidence="3">Universal stress protein UspA</fullName>
    </submittedName>
</protein>
<organism evidence="3 4">
    <name type="scientific">Nocardia vulneris</name>
    <dbReference type="NCBI Taxonomy" id="1141657"/>
    <lineage>
        <taxon>Bacteria</taxon>
        <taxon>Bacillati</taxon>
        <taxon>Actinomycetota</taxon>
        <taxon>Actinomycetes</taxon>
        <taxon>Mycobacteriales</taxon>
        <taxon>Nocardiaceae</taxon>
        <taxon>Nocardia</taxon>
    </lineage>
</organism>
<sequence length="292" mass="30769">MSTNSINPPVVAGIDGSGAADEALRWAAADAVHHNAPLHIVFAAGARADFGPGVDFRRIDHDEYLAACGTTLAAARRFATAAAEAVDELVIETLLVEAPPIPALLDCSKDARLLVVGTRGAGAFRRGLLGSVSTALARHAHCPVAIVPEPERYSARRVRGPVVVGVDGSPCSTRAVEIAFDEAFRRNVPVRAVLTWSEFHRYLPHAEMQTEATALLSEALAGYADRYPDLAVERIVAEGQPAERLLEEGEQAQLIVVGSHGRGGFAGMTLGSVSQAVLHAADCPVIIARPPN</sequence>
<accession>A0ABR4ZBV0</accession>